<keyword evidence="9" id="KW-0460">Magnesium</keyword>
<dbReference type="EC" id="3.1.4.12" evidence="5"/>
<dbReference type="Proteomes" id="UP000091820">
    <property type="component" value="Unassembled WGS sequence"/>
</dbReference>
<name>A0A1A9W536_9MUSC</name>
<evidence type="ECO:0000256" key="4">
    <source>
        <dbReference type="ARBA" id="ARBA00006335"/>
    </source>
</evidence>
<evidence type="ECO:0000256" key="3">
    <source>
        <dbReference type="ARBA" id="ARBA00004991"/>
    </source>
</evidence>
<dbReference type="Pfam" id="PF03372">
    <property type="entry name" value="Exo_endo_phos"/>
    <property type="match status" value="1"/>
</dbReference>
<dbReference type="AlphaFoldDB" id="A0A1A9W536"/>
<evidence type="ECO:0000256" key="13">
    <source>
        <dbReference type="ARBA" id="ARBA00023136"/>
    </source>
</evidence>
<protein>
    <recommendedName>
        <fullName evidence="5">sphingomyelin phosphodiesterase</fullName>
        <ecNumber evidence="5">3.1.4.12</ecNumber>
    </recommendedName>
</protein>
<dbReference type="EnsemblMetazoa" id="GBRI006730-RA">
    <property type="protein sequence ID" value="GBRI006730-PA"/>
    <property type="gene ID" value="GBRI006730"/>
</dbReference>
<keyword evidence="12" id="KW-0443">Lipid metabolism</keyword>
<dbReference type="GO" id="GO:0004767">
    <property type="term" value="F:sphingomyelin phosphodiesterase activity"/>
    <property type="evidence" value="ECO:0007669"/>
    <property type="project" value="UniProtKB-EC"/>
</dbReference>
<organism evidence="17 18">
    <name type="scientific">Glossina brevipalpis</name>
    <dbReference type="NCBI Taxonomy" id="37001"/>
    <lineage>
        <taxon>Eukaryota</taxon>
        <taxon>Metazoa</taxon>
        <taxon>Ecdysozoa</taxon>
        <taxon>Arthropoda</taxon>
        <taxon>Hexapoda</taxon>
        <taxon>Insecta</taxon>
        <taxon>Pterygota</taxon>
        <taxon>Neoptera</taxon>
        <taxon>Endopterygota</taxon>
        <taxon>Diptera</taxon>
        <taxon>Brachycera</taxon>
        <taxon>Muscomorpha</taxon>
        <taxon>Hippoboscoidea</taxon>
        <taxon>Glossinidae</taxon>
        <taxon>Glossina</taxon>
    </lineage>
</organism>
<keyword evidence="10" id="KW-0746">Sphingolipid metabolism</keyword>
<evidence type="ECO:0000256" key="8">
    <source>
        <dbReference type="ARBA" id="ARBA00022801"/>
    </source>
</evidence>
<keyword evidence="7" id="KW-0479">Metal-binding</keyword>
<reference evidence="18" key="1">
    <citation type="submission" date="2014-03" db="EMBL/GenBank/DDBJ databases">
        <authorList>
            <person name="Aksoy S."/>
            <person name="Warren W."/>
            <person name="Wilson R.K."/>
        </authorList>
    </citation>
    <scope>NUCLEOTIDE SEQUENCE [LARGE SCALE GENOMIC DNA]</scope>
    <source>
        <strain evidence="18">IAEA</strain>
    </source>
</reference>
<evidence type="ECO:0000313" key="18">
    <source>
        <dbReference type="Proteomes" id="UP000091820"/>
    </source>
</evidence>
<proteinExistence type="inferred from homology"/>
<evidence type="ECO:0000256" key="7">
    <source>
        <dbReference type="ARBA" id="ARBA00022723"/>
    </source>
</evidence>
<evidence type="ECO:0000256" key="5">
    <source>
        <dbReference type="ARBA" id="ARBA00012369"/>
    </source>
</evidence>
<evidence type="ECO:0000256" key="6">
    <source>
        <dbReference type="ARBA" id="ARBA00022692"/>
    </source>
</evidence>
<dbReference type="Gene3D" id="3.60.10.10">
    <property type="entry name" value="Endonuclease/exonuclease/phosphatase"/>
    <property type="match status" value="1"/>
</dbReference>
<keyword evidence="15" id="KW-0732">Signal</keyword>
<keyword evidence="8" id="KW-0378">Hydrolase</keyword>
<keyword evidence="13 14" id="KW-0472">Membrane</keyword>
<dbReference type="GO" id="GO:0046872">
    <property type="term" value="F:metal ion binding"/>
    <property type="evidence" value="ECO:0007669"/>
    <property type="project" value="UniProtKB-KW"/>
</dbReference>
<evidence type="ECO:0000256" key="12">
    <source>
        <dbReference type="ARBA" id="ARBA00023098"/>
    </source>
</evidence>
<evidence type="ECO:0000256" key="14">
    <source>
        <dbReference type="SAM" id="Phobius"/>
    </source>
</evidence>
<comment type="similarity">
    <text evidence="4">Belongs to the neutral sphingomyelinase family.</text>
</comment>
<sequence length="431" mass="49364">MWSMELSIITLNVWGIPFVSSDRSARIRDIAIQLKTGNYDIVSLQEVWSENDSKILQNMTKKVLPFAHYFYSGVMGSGLLVLSKFPIVSTIFHGWTVNGYFHRIQHADWFGGKGVGLCRIRVDNDRYVHLYNAHLHAEYNIKNDDYKTHRVLQAFDTAQFIDATRGDSIVQILAGDFNAKPGDLSYGILLHISEMRDTCNSDLITTYECKDNAYTSKDALDKNSNGQRIDHIFMRNSDDKVKARILEYKLPLPSRVPGKRYSYSDHEAVQVKLKIEELQEADITRLLKNSHYECSRNVYYTHSNGFKATREKKSTGHFYVADNLLQMALINEGITVCEGHLKQLHRDRIAYLCVACFLLIGFLFMSEFPATYVYRTLFILLKLIAFGVVLYCLFMGTFWNLIERHGTMSGKTAMEIKLSGLQLAESESYGI</sequence>
<dbReference type="InterPro" id="IPR036691">
    <property type="entry name" value="Endo/exonu/phosph_ase_sf"/>
</dbReference>
<dbReference type="InterPro" id="IPR038772">
    <property type="entry name" value="Sph/SMPD2-like"/>
</dbReference>
<dbReference type="VEuPathDB" id="VectorBase:GBRI006730"/>
<evidence type="ECO:0000259" key="16">
    <source>
        <dbReference type="Pfam" id="PF03372"/>
    </source>
</evidence>
<feature type="signal peptide" evidence="15">
    <location>
        <begin position="1"/>
        <end position="21"/>
    </location>
</feature>
<keyword evidence="18" id="KW-1185">Reference proteome</keyword>
<feature type="domain" description="Endonuclease/exonuclease/phosphatase" evidence="16">
    <location>
        <begin position="9"/>
        <end position="266"/>
    </location>
</feature>
<dbReference type="PANTHER" id="PTHR16320">
    <property type="entry name" value="SPHINGOMYELINASE FAMILY MEMBER"/>
    <property type="match status" value="1"/>
</dbReference>
<comment type="pathway">
    <text evidence="2">Lipid metabolism; sphingolipid metabolism.</text>
</comment>
<dbReference type="GO" id="GO:0006665">
    <property type="term" value="P:sphingolipid metabolic process"/>
    <property type="evidence" value="ECO:0007669"/>
    <property type="project" value="UniProtKB-KW"/>
</dbReference>
<keyword evidence="11 14" id="KW-1133">Transmembrane helix</keyword>
<dbReference type="STRING" id="37001.A0A1A9W536"/>
<keyword evidence="6 14" id="KW-0812">Transmembrane</keyword>
<comment type="subcellular location">
    <subcellularLocation>
        <location evidence="1">Membrane</location>
        <topology evidence="1">Multi-pass membrane protein</topology>
    </subcellularLocation>
</comment>
<evidence type="ECO:0000256" key="9">
    <source>
        <dbReference type="ARBA" id="ARBA00022842"/>
    </source>
</evidence>
<dbReference type="SUPFAM" id="SSF56219">
    <property type="entry name" value="DNase I-like"/>
    <property type="match status" value="1"/>
</dbReference>
<evidence type="ECO:0000313" key="17">
    <source>
        <dbReference type="EnsemblMetazoa" id="GBRI006730-PA"/>
    </source>
</evidence>
<dbReference type="InterPro" id="IPR005135">
    <property type="entry name" value="Endo/exonuclease/phosphatase"/>
</dbReference>
<comment type="pathway">
    <text evidence="3">Sphingolipid metabolism.</text>
</comment>
<feature type="chain" id="PRO_5008399981" description="sphingomyelin phosphodiesterase" evidence="15">
    <location>
        <begin position="22"/>
        <end position="431"/>
    </location>
</feature>
<evidence type="ECO:0000256" key="1">
    <source>
        <dbReference type="ARBA" id="ARBA00004141"/>
    </source>
</evidence>
<evidence type="ECO:0000256" key="15">
    <source>
        <dbReference type="SAM" id="SignalP"/>
    </source>
</evidence>
<reference evidence="17" key="2">
    <citation type="submission" date="2020-05" db="UniProtKB">
        <authorList>
            <consortium name="EnsemblMetazoa"/>
        </authorList>
    </citation>
    <scope>IDENTIFICATION</scope>
    <source>
        <strain evidence="17">IAEA</strain>
    </source>
</reference>
<feature type="transmembrane region" description="Helical" evidence="14">
    <location>
        <begin position="377"/>
        <end position="402"/>
    </location>
</feature>
<dbReference type="GO" id="GO:0016020">
    <property type="term" value="C:membrane"/>
    <property type="evidence" value="ECO:0007669"/>
    <property type="project" value="UniProtKB-SubCell"/>
</dbReference>
<feature type="transmembrane region" description="Helical" evidence="14">
    <location>
        <begin position="349"/>
        <end position="365"/>
    </location>
</feature>
<dbReference type="PANTHER" id="PTHR16320:SF24">
    <property type="entry name" value="PHOSPHODIESTERASE, PUTATIVE-RELATED"/>
    <property type="match status" value="1"/>
</dbReference>
<accession>A0A1A9W536</accession>
<evidence type="ECO:0000256" key="2">
    <source>
        <dbReference type="ARBA" id="ARBA00004760"/>
    </source>
</evidence>
<evidence type="ECO:0000256" key="11">
    <source>
        <dbReference type="ARBA" id="ARBA00022989"/>
    </source>
</evidence>
<evidence type="ECO:0000256" key="10">
    <source>
        <dbReference type="ARBA" id="ARBA00022919"/>
    </source>
</evidence>